<dbReference type="EC" id="3.2.1.21" evidence="3"/>
<name>A0A200PRP7_MACCD</name>
<dbReference type="PANTHER" id="PTHR30620:SF16">
    <property type="entry name" value="LYSOSOMAL BETA GLUCOSIDASE"/>
    <property type="match status" value="1"/>
</dbReference>
<dbReference type="Pfam" id="PF01915">
    <property type="entry name" value="Glyco_hydro_3_C"/>
    <property type="match status" value="1"/>
</dbReference>
<evidence type="ECO:0000313" key="9">
    <source>
        <dbReference type="Proteomes" id="UP000195402"/>
    </source>
</evidence>
<dbReference type="AlphaFoldDB" id="A0A200PRP7"/>
<evidence type="ECO:0000313" key="8">
    <source>
        <dbReference type="EMBL" id="OVA00872.1"/>
    </source>
</evidence>
<evidence type="ECO:0000256" key="1">
    <source>
        <dbReference type="ARBA" id="ARBA00000448"/>
    </source>
</evidence>
<evidence type="ECO:0000256" key="5">
    <source>
        <dbReference type="ARBA" id="ARBA00022801"/>
    </source>
</evidence>
<dbReference type="EMBL" id="MVGT01004285">
    <property type="protein sequence ID" value="OVA00872.1"/>
    <property type="molecule type" value="Genomic_DNA"/>
</dbReference>
<dbReference type="Gene3D" id="3.40.50.1700">
    <property type="entry name" value="Glycoside hydrolase family 3 C-terminal domain"/>
    <property type="match status" value="1"/>
</dbReference>
<dbReference type="InterPro" id="IPR036881">
    <property type="entry name" value="Glyco_hydro_3_C_sf"/>
</dbReference>
<dbReference type="InParanoid" id="A0A200PRP7"/>
<evidence type="ECO:0000256" key="2">
    <source>
        <dbReference type="ARBA" id="ARBA00005336"/>
    </source>
</evidence>
<dbReference type="InterPro" id="IPR002772">
    <property type="entry name" value="Glyco_hydro_3_C"/>
</dbReference>
<keyword evidence="5 8" id="KW-0378">Hydrolase</keyword>
<evidence type="ECO:0000259" key="7">
    <source>
        <dbReference type="Pfam" id="PF01915"/>
    </source>
</evidence>
<proteinExistence type="inferred from homology"/>
<evidence type="ECO:0000256" key="6">
    <source>
        <dbReference type="ARBA" id="ARBA00023295"/>
    </source>
</evidence>
<dbReference type="SUPFAM" id="SSF52279">
    <property type="entry name" value="Beta-D-glucan exohydrolase, C-terminal domain"/>
    <property type="match status" value="1"/>
</dbReference>
<keyword evidence="9" id="KW-1185">Reference proteome</keyword>
<accession>A0A200PRP7</accession>
<evidence type="ECO:0000256" key="3">
    <source>
        <dbReference type="ARBA" id="ARBA00012744"/>
    </source>
</evidence>
<keyword evidence="6" id="KW-0326">Glycosidase</keyword>
<dbReference type="GO" id="GO:0008422">
    <property type="term" value="F:beta-glucosidase activity"/>
    <property type="evidence" value="ECO:0007669"/>
    <property type="project" value="UniProtKB-EC"/>
</dbReference>
<dbReference type="PANTHER" id="PTHR30620">
    <property type="entry name" value="PERIPLASMIC BETA-GLUCOSIDASE-RELATED"/>
    <property type="match status" value="1"/>
</dbReference>
<comment type="similarity">
    <text evidence="2">Belongs to the glycosyl hydrolase 3 family.</text>
</comment>
<sequence length="263" mass="29483">MFENVVAHDKHAYDEDEVMNKQNDVMAEAEHMKYEFLNILRVKRVEDLMKRMTLEEKIGQMVQIEQNTCRRPGLSMLTTWVINAVAGQSSGMDLAGNDLTTGTTILQAIKKRVDPATQVVYSENPDSEFIKSNKFSYAIVVVGEPPYAEAFGDSLNLTIPEPRPSTIAKVCGAVVIIFGRLVMIQPYIVTIDALVAALIPGTEGQGVSDVLFHYYGITGKLAFTWFKTVDQLPVNVGDPHYDPLFPFGFDPEDRYYELHLNDL</sequence>
<protein>
    <recommendedName>
        <fullName evidence="3">beta-glucosidase</fullName>
        <ecNumber evidence="3">3.2.1.21</ecNumber>
    </recommendedName>
</protein>
<dbReference type="OMA" id="TWVINAV"/>
<comment type="caution">
    <text evidence="8">The sequence shown here is derived from an EMBL/GenBank/DDBJ whole genome shotgun (WGS) entry which is preliminary data.</text>
</comment>
<dbReference type="STRING" id="56857.A0A200PRP7"/>
<dbReference type="InterPro" id="IPR051915">
    <property type="entry name" value="Cellulose_Degrad_GH3"/>
</dbReference>
<evidence type="ECO:0000256" key="4">
    <source>
        <dbReference type="ARBA" id="ARBA00022729"/>
    </source>
</evidence>
<dbReference type="GO" id="GO:0009251">
    <property type="term" value="P:glucan catabolic process"/>
    <property type="evidence" value="ECO:0007669"/>
    <property type="project" value="TreeGrafter"/>
</dbReference>
<comment type="catalytic activity">
    <reaction evidence="1">
        <text>Hydrolysis of terminal, non-reducing beta-D-glucosyl residues with release of beta-D-glucose.</text>
        <dbReference type="EC" id="3.2.1.21"/>
    </reaction>
</comment>
<dbReference type="OrthoDB" id="416222at2759"/>
<reference evidence="8 9" key="1">
    <citation type="journal article" date="2017" name="Mol. Plant">
        <title>The Genome of Medicinal Plant Macleaya cordata Provides New Insights into Benzylisoquinoline Alkaloids Metabolism.</title>
        <authorList>
            <person name="Liu X."/>
            <person name="Liu Y."/>
            <person name="Huang P."/>
            <person name="Ma Y."/>
            <person name="Qing Z."/>
            <person name="Tang Q."/>
            <person name="Cao H."/>
            <person name="Cheng P."/>
            <person name="Zheng Y."/>
            <person name="Yuan Z."/>
            <person name="Zhou Y."/>
            <person name="Liu J."/>
            <person name="Tang Z."/>
            <person name="Zhuo Y."/>
            <person name="Zhang Y."/>
            <person name="Yu L."/>
            <person name="Huang J."/>
            <person name="Yang P."/>
            <person name="Peng Q."/>
            <person name="Zhang J."/>
            <person name="Jiang W."/>
            <person name="Zhang Z."/>
            <person name="Lin K."/>
            <person name="Ro D.K."/>
            <person name="Chen X."/>
            <person name="Xiong X."/>
            <person name="Shang Y."/>
            <person name="Huang S."/>
            <person name="Zeng J."/>
        </authorList>
    </citation>
    <scope>NUCLEOTIDE SEQUENCE [LARGE SCALE GENOMIC DNA]</scope>
    <source>
        <strain evidence="9">cv. BLH2017</strain>
        <tissue evidence="8">Root</tissue>
    </source>
</reference>
<gene>
    <name evidence="8" type="ORF">BVC80_9081g27</name>
</gene>
<dbReference type="Proteomes" id="UP000195402">
    <property type="component" value="Unassembled WGS sequence"/>
</dbReference>
<keyword evidence="4" id="KW-0732">Signal</keyword>
<organism evidence="8 9">
    <name type="scientific">Macleaya cordata</name>
    <name type="common">Five-seeded plume-poppy</name>
    <name type="synonym">Bocconia cordata</name>
    <dbReference type="NCBI Taxonomy" id="56857"/>
    <lineage>
        <taxon>Eukaryota</taxon>
        <taxon>Viridiplantae</taxon>
        <taxon>Streptophyta</taxon>
        <taxon>Embryophyta</taxon>
        <taxon>Tracheophyta</taxon>
        <taxon>Spermatophyta</taxon>
        <taxon>Magnoliopsida</taxon>
        <taxon>Ranunculales</taxon>
        <taxon>Papaveraceae</taxon>
        <taxon>Papaveroideae</taxon>
        <taxon>Macleaya</taxon>
    </lineage>
</organism>
<feature type="domain" description="Glycoside hydrolase family 3 C-terminal" evidence="7">
    <location>
        <begin position="91"/>
        <end position="249"/>
    </location>
</feature>